<evidence type="ECO:0000259" key="3">
    <source>
        <dbReference type="Pfam" id="PF05193"/>
    </source>
</evidence>
<dbReference type="STRING" id="1076872.G8ZU21"/>
<dbReference type="EMBL" id="HE616745">
    <property type="protein sequence ID" value="CCE92115.1"/>
    <property type="molecule type" value="Genomic_DNA"/>
</dbReference>
<evidence type="ECO:0000313" key="5">
    <source>
        <dbReference type="Proteomes" id="UP000005627"/>
    </source>
</evidence>
<dbReference type="FunCoup" id="G8ZU21">
    <property type="interactions" value="187"/>
</dbReference>
<dbReference type="AlphaFoldDB" id="G8ZU21"/>
<evidence type="ECO:0000313" key="4">
    <source>
        <dbReference type="EMBL" id="CCE92115.1"/>
    </source>
</evidence>
<feature type="domain" description="Peptidase M16 N-terminal" evidence="2">
    <location>
        <begin position="53"/>
        <end position="134"/>
    </location>
</feature>
<dbReference type="Pfam" id="PF00675">
    <property type="entry name" value="Peptidase_M16"/>
    <property type="match status" value="1"/>
</dbReference>
<evidence type="ECO:0008006" key="6">
    <source>
        <dbReference type="Google" id="ProtNLM"/>
    </source>
</evidence>
<protein>
    <recommendedName>
        <fullName evidence="6">Mitochondrial presequence protease</fullName>
    </recommendedName>
</protein>
<dbReference type="Pfam" id="PF05193">
    <property type="entry name" value="Peptidase_M16_C"/>
    <property type="match status" value="1"/>
</dbReference>
<evidence type="ECO:0000256" key="1">
    <source>
        <dbReference type="SAM" id="MobiDB-lite"/>
    </source>
</evidence>
<evidence type="ECO:0000259" key="2">
    <source>
        <dbReference type="Pfam" id="PF00675"/>
    </source>
</evidence>
<feature type="region of interest" description="Disordered" evidence="1">
    <location>
        <begin position="1016"/>
        <end position="1035"/>
    </location>
</feature>
<dbReference type="GeneID" id="11503482"/>
<dbReference type="Proteomes" id="UP000005627">
    <property type="component" value="Chromosome 4"/>
</dbReference>
<feature type="domain" description="Peptidase M16 C-terminal" evidence="3">
    <location>
        <begin position="194"/>
        <end position="363"/>
    </location>
</feature>
<dbReference type="PANTHER" id="PTHR43016:SF16">
    <property type="entry name" value="METALLOPROTEASE, PUTATIVE (AFU_ORTHOLOGUE AFUA_4G07610)-RELATED"/>
    <property type="match status" value="1"/>
</dbReference>
<gene>
    <name evidence="4" type="primary">TDEL0D05310</name>
    <name evidence="4" type="ORF">TDEL_0D05310</name>
</gene>
<sequence length="1035" mass="118134">MVFNKLISFQLDYAPQYHLTKYISSRTRLQLVHVNHKSSPLVQGYFAVATECPTDSGAPHTLEHLIFMGSQQHPYKGLLDTAGNLCMSSTNAWTATDQTVYTLTSAGWQGFKQLLPAYLDHILNPTLTDAACLTEVYHVDPDDLSDKGVVFSEMDAIESQSWFVTMLEKQRLMFPEGSGYRSETGGLTPNLRQISNDEIRKFHKDAYSPDNLCLIVSGNVPEDELLKIVQEWDDTLPTFEFQDRKRPFLDNQASQIPEKLPKTSESVVEFPELDESQGELLFSWIGESYHSYVNDLAITMILEYFTETALAPFTKQLIEIDDPYANSADYWTDDFMRTIINIGIHSVPTEKMEQTKSKVLEVLSTHEIDVARMRKVVDNYKWDFVLKCEKNGDTVLSQAVITDFIYGDEYGHSLKRSLEDLKDFEDLEQWSQEKWQELLRRVFVEQSPIIVQGKPSSKMYEELQYNREKILEERQKKYGELDRAKLRETLGNAKIQNDKPIPESLLKKFTIQDPSKSVDFLSTKSVTTIKDFEYNDPHDDITRHIISTKPPNFPLFIHVEHYPSQFVEVHALLNTNNIKDTSLLPFYHVLEELFSMPMEAEKGKIIPFEEVVSRLQAETVGSEVTLGLASVATDLIDIKIGCKAGNYTKAVEWIKHCLFDMIFDEKRVAVLLDNYLASIVELKREGEVMLESLTSRNLYSTRSLKKSADPIYVESILEQILDDIRNGQYETKILPRLETVRSQLRSNFAKISLLVLGDVHKITPDIFTPWNSLIKRLDNIPANYQVKVPPVPKLLDATSALCKEPKEKAFIITTPASESSYMNVITSIPFNMDYRHPDYAMVSLASEYLQCVEGPFWKGIRGAGLAYGANMIRMPEANCWGFSIYRGSDILKCYQVAKEIVGQHASGIIEIDKLLLEGAVSMIINRIAMMENSYASAGVANFTDNFILKRGPNFNEHHIRRLSQVTEKELQDTMRKYFVNLFNMNSSAVFISCHPSKLNSIQEFLEMEGFTVEVEELEEEVDSEEGSEGDSDEED</sequence>
<dbReference type="InterPro" id="IPR011765">
    <property type="entry name" value="Pept_M16_N"/>
</dbReference>
<dbReference type="HOGENOM" id="CLU_006065_0_0_1"/>
<dbReference type="PANTHER" id="PTHR43016">
    <property type="entry name" value="PRESEQUENCE PROTEASE"/>
    <property type="match status" value="1"/>
</dbReference>
<dbReference type="OrthoDB" id="4953at2759"/>
<dbReference type="GO" id="GO:0046872">
    <property type="term" value="F:metal ion binding"/>
    <property type="evidence" value="ECO:0007669"/>
    <property type="project" value="InterPro"/>
</dbReference>
<name>G8ZU21_TORDE</name>
<reference evidence="4 5" key="1">
    <citation type="journal article" date="2011" name="Proc. Natl. Acad. Sci. U.S.A.">
        <title>Evolutionary erosion of yeast sex chromosomes by mating-type switching accidents.</title>
        <authorList>
            <person name="Gordon J.L."/>
            <person name="Armisen D."/>
            <person name="Proux-Wera E."/>
            <person name="Oheigeartaigh S.S."/>
            <person name="Byrne K.P."/>
            <person name="Wolfe K.H."/>
        </authorList>
    </citation>
    <scope>NUCLEOTIDE SEQUENCE [LARGE SCALE GENOMIC DNA]</scope>
    <source>
        <strain evidence="5">ATCC 10662 / CBS 1146 / NBRC 0425 / NCYC 2629 / NRRL Y-866</strain>
    </source>
</reference>
<dbReference type="MEROPS" id="M16.A04"/>
<dbReference type="eggNOG" id="KOG0961">
    <property type="taxonomic scope" value="Eukaryota"/>
</dbReference>
<organism evidence="4 5">
    <name type="scientific">Torulaspora delbrueckii</name>
    <name type="common">Yeast</name>
    <name type="synonym">Candida colliculosa</name>
    <dbReference type="NCBI Taxonomy" id="4950"/>
    <lineage>
        <taxon>Eukaryota</taxon>
        <taxon>Fungi</taxon>
        <taxon>Dikarya</taxon>
        <taxon>Ascomycota</taxon>
        <taxon>Saccharomycotina</taxon>
        <taxon>Saccharomycetes</taxon>
        <taxon>Saccharomycetales</taxon>
        <taxon>Saccharomycetaceae</taxon>
        <taxon>Torulaspora</taxon>
    </lineage>
</organism>
<dbReference type="KEGG" id="tdl:TDEL_0D05310"/>
<proteinExistence type="predicted"/>
<dbReference type="SUPFAM" id="SSF63411">
    <property type="entry name" value="LuxS/MPP-like metallohydrolase"/>
    <property type="match status" value="3"/>
</dbReference>
<dbReference type="InterPro" id="IPR011249">
    <property type="entry name" value="Metalloenz_LuxS/M16"/>
</dbReference>
<dbReference type="FunFam" id="3.30.830.10:FF:000031">
    <property type="entry name" value="Putative zinc metalloprotease"/>
    <property type="match status" value="1"/>
</dbReference>
<accession>G8ZU21</accession>
<dbReference type="FunFam" id="3.30.830.10:FF:000015">
    <property type="entry name" value="Putative zinc metalloprotease"/>
    <property type="match status" value="1"/>
</dbReference>
<dbReference type="InterPro" id="IPR007863">
    <property type="entry name" value="Peptidase_M16_C"/>
</dbReference>
<dbReference type="RefSeq" id="XP_003681326.1">
    <property type="nucleotide sequence ID" value="XM_003681278.1"/>
</dbReference>
<dbReference type="InParanoid" id="G8ZU21"/>
<dbReference type="Gene3D" id="3.30.830.10">
    <property type="entry name" value="Metalloenzyme, LuxS/M16 peptidase-like"/>
    <property type="match status" value="4"/>
</dbReference>
<keyword evidence="5" id="KW-1185">Reference proteome</keyword>